<feature type="repeat" description="TPR" evidence="2">
    <location>
        <begin position="221"/>
        <end position="254"/>
    </location>
</feature>
<dbReference type="SMART" id="SM00028">
    <property type="entry name" value="TPR"/>
    <property type="match status" value="4"/>
</dbReference>
<dbReference type="HOGENOM" id="CLU_007706_1_0_10"/>
<evidence type="ECO:0000256" key="1">
    <source>
        <dbReference type="ARBA" id="ARBA00022729"/>
    </source>
</evidence>
<dbReference type="SUPFAM" id="SSF48452">
    <property type="entry name" value="TPR-like"/>
    <property type="match status" value="1"/>
</dbReference>
<evidence type="ECO:0000256" key="4">
    <source>
        <dbReference type="SAM" id="SignalP"/>
    </source>
</evidence>
<protein>
    <submittedName>
        <fullName evidence="6">Tetratricopeptide TPR_1 repeat-containing protein</fullName>
    </submittedName>
</protein>
<dbReference type="AlphaFoldDB" id="E4RSZ3"/>
<dbReference type="STRING" id="649349.Lbys_1110"/>
<keyword evidence="3" id="KW-0175">Coiled coil</keyword>
<feature type="domain" description="Outer membrane lipoprotein BamD-like" evidence="5">
    <location>
        <begin position="626"/>
        <end position="705"/>
    </location>
</feature>
<evidence type="ECO:0000256" key="3">
    <source>
        <dbReference type="SAM" id="Coils"/>
    </source>
</evidence>
<dbReference type="Proteomes" id="UP000007435">
    <property type="component" value="Chromosome"/>
</dbReference>
<dbReference type="InterPro" id="IPR019734">
    <property type="entry name" value="TPR_rpt"/>
</dbReference>
<feature type="signal peptide" evidence="4">
    <location>
        <begin position="1"/>
        <end position="24"/>
    </location>
</feature>
<reference key="1">
    <citation type="submission" date="2010-11" db="EMBL/GenBank/DDBJ databases">
        <title>The complete genome of Leadbetterella byssophila DSM 17132.</title>
        <authorList>
            <consortium name="US DOE Joint Genome Institute (JGI-PGF)"/>
            <person name="Lucas S."/>
            <person name="Copeland A."/>
            <person name="Lapidus A."/>
            <person name="Glavina del Rio T."/>
            <person name="Dalin E."/>
            <person name="Tice H."/>
            <person name="Bruce D."/>
            <person name="Goodwin L."/>
            <person name="Pitluck S."/>
            <person name="Kyrpides N."/>
            <person name="Mavromatis K."/>
            <person name="Ivanova N."/>
            <person name="Teshima H."/>
            <person name="Brettin T."/>
            <person name="Detter J.C."/>
            <person name="Han C."/>
            <person name="Tapia R."/>
            <person name="Land M."/>
            <person name="Hauser L."/>
            <person name="Markowitz V."/>
            <person name="Cheng J.-F."/>
            <person name="Hugenholtz P."/>
            <person name="Woyke T."/>
            <person name="Wu D."/>
            <person name="Tindall B."/>
            <person name="Pomrenke H.G."/>
            <person name="Brambilla E."/>
            <person name="Klenk H.-P."/>
            <person name="Eisen J.A."/>
        </authorList>
    </citation>
    <scope>NUCLEOTIDE SEQUENCE [LARGE SCALE GENOMIC DNA]</scope>
    <source>
        <strain>DSM 17132</strain>
    </source>
</reference>
<dbReference type="PROSITE" id="PS50005">
    <property type="entry name" value="TPR"/>
    <property type="match status" value="1"/>
</dbReference>
<dbReference type="eggNOG" id="COG1729">
    <property type="taxonomic scope" value="Bacteria"/>
</dbReference>
<evidence type="ECO:0000256" key="2">
    <source>
        <dbReference type="PROSITE-ProRule" id="PRU00339"/>
    </source>
</evidence>
<evidence type="ECO:0000313" key="7">
    <source>
        <dbReference type="Proteomes" id="UP000007435"/>
    </source>
</evidence>
<feature type="coiled-coil region" evidence="3">
    <location>
        <begin position="504"/>
        <end position="531"/>
    </location>
</feature>
<dbReference type="Pfam" id="PF13181">
    <property type="entry name" value="TPR_8"/>
    <property type="match status" value="1"/>
</dbReference>
<dbReference type="InterPro" id="IPR039565">
    <property type="entry name" value="BamD-like"/>
</dbReference>
<gene>
    <name evidence="6" type="ordered locus">Lbys_1110</name>
</gene>
<feature type="chain" id="PRO_5003186906" evidence="4">
    <location>
        <begin position="25"/>
        <end position="712"/>
    </location>
</feature>
<reference evidence="6 7" key="2">
    <citation type="journal article" date="2011" name="Stand. Genomic Sci.">
        <title>Complete genome sequence of Leadbetterella byssophila type strain (4M15).</title>
        <authorList>
            <person name="Abt B."/>
            <person name="Teshima H."/>
            <person name="Lucas S."/>
            <person name="Lapidus A."/>
            <person name="Del Rio T.G."/>
            <person name="Nolan M."/>
            <person name="Tice H."/>
            <person name="Cheng J.F."/>
            <person name="Pitluck S."/>
            <person name="Liolios K."/>
            <person name="Pagani I."/>
            <person name="Ivanova N."/>
            <person name="Mavromatis K."/>
            <person name="Pati A."/>
            <person name="Tapia R."/>
            <person name="Han C."/>
            <person name="Goodwin L."/>
            <person name="Chen A."/>
            <person name="Palaniappan K."/>
            <person name="Land M."/>
            <person name="Hauser L."/>
            <person name="Chang Y.J."/>
            <person name="Jeffries C.D."/>
            <person name="Rohde M."/>
            <person name="Goker M."/>
            <person name="Tindall B.J."/>
            <person name="Detter J.C."/>
            <person name="Woyke T."/>
            <person name="Bristow J."/>
            <person name="Eisen J.A."/>
            <person name="Markowitz V."/>
            <person name="Hugenholtz P."/>
            <person name="Klenk H.P."/>
            <person name="Kyrpides N.C."/>
        </authorList>
    </citation>
    <scope>NUCLEOTIDE SEQUENCE [LARGE SCALE GENOMIC DNA]</scope>
    <source>
        <strain evidence="7">DSM 17132 / JCM 16389 / KACC 11308 / NBRC 106382 / 4M15</strain>
    </source>
</reference>
<organism evidence="6 7">
    <name type="scientific">Leadbetterella byssophila (strain DSM 17132 / JCM 16389 / KACC 11308 / NBRC 106382 / 4M15)</name>
    <dbReference type="NCBI Taxonomy" id="649349"/>
    <lineage>
        <taxon>Bacteria</taxon>
        <taxon>Pseudomonadati</taxon>
        <taxon>Bacteroidota</taxon>
        <taxon>Cytophagia</taxon>
        <taxon>Cytophagales</taxon>
        <taxon>Leadbetterellaceae</taxon>
        <taxon>Leadbetterella</taxon>
    </lineage>
</organism>
<dbReference type="Pfam" id="PF13174">
    <property type="entry name" value="TPR_6"/>
    <property type="match status" value="1"/>
</dbReference>
<name>E4RSZ3_LEAB4</name>
<dbReference type="InterPro" id="IPR011990">
    <property type="entry name" value="TPR-like_helical_dom_sf"/>
</dbReference>
<keyword evidence="1 4" id="KW-0732">Signal</keyword>
<accession>E4RSZ3</accession>
<dbReference type="KEGG" id="lby:Lbys_1110"/>
<sequence length="712" mass="82760">MRNIFLSVRVLYPFVLMLICSACSQFSNGLTSRSWHNLNSRFNALLIAREDIEVAQEFTKRKFAENYEDVLPVFRPIDSTSLDTAKYYLVDAIKKASLIAEKHSNSKYLDEAYLLIGEARIYKGEFENAIETYKYLNTVAASEEKKTAAMTGMLRAYTELGDFKNADQLSNLLKNRPLDKANLAAYLLNMAYYHQMKGEDAFTIAFLEEALKRMKKGDERARYHYLLGQLYQNLGETLVARQHYKAVLKSKPNYDLIFHSNLGLMSTESLAHNTDLQFSKMLEDRKNQDLLHKIYYKMGETARRKKDSNGAINYFGQSVAYSGADKFNKGLAYSAIADVYLEDFLNYEKAAAYYDSTVITLPKDYVNKTDILEKSMYLNEFIKYKKVYDLEDSLQRLAALKPEVLDQKLEEIVKAKRKVDIQTPKDEQVYRPRPTLRPKWRLYDGRTLSLEKNEFVRLWGNRKLEDNWRRQEKSNTTFVFSETERKMVEQPIALAPSATPEPGLNQELNEAKIIEEEVKELKKRIPTTKIQQIASRRKQEEAAFRIAKIYKQKFRDEKKADESFKQFLEQFPKSSYEPEVLYFLALSQSNPLQNQYAQRLLKEYPMTSFGRQMRKGSVVMTQDREVAAQRIYQTAYNLYESGKMEEALKTLEEGMNEYVGSHLEDKMALLRIYALAKLGAKDEYQIALTDFVRSYPSSELLNKAREMLAVLN</sequence>
<keyword evidence="7" id="KW-1185">Reference proteome</keyword>
<evidence type="ECO:0000313" key="6">
    <source>
        <dbReference type="EMBL" id="ADQ16832.1"/>
    </source>
</evidence>
<dbReference type="Gene3D" id="1.25.40.10">
    <property type="entry name" value="Tetratricopeptide repeat domain"/>
    <property type="match status" value="5"/>
</dbReference>
<dbReference type="Pfam" id="PF13525">
    <property type="entry name" value="YfiO"/>
    <property type="match status" value="1"/>
</dbReference>
<dbReference type="EMBL" id="CP002305">
    <property type="protein sequence ID" value="ADQ16832.1"/>
    <property type="molecule type" value="Genomic_DNA"/>
</dbReference>
<keyword evidence="2" id="KW-0802">TPR repeat</keyword>
<evidence type="ECO:0000259" key="5">
    <source>
        <dbReference type="Pfam" id="PF13525"/>
    </source>
</evidence>
<proteinExistence type="predicted"/>